<name>K4HZT6_9CAUD</name>
<evidence type="ECO:0000313" key="1">
    <source>
        <dbReference type="EMBL" id="AFU63146.1"/>
    </source>
</evidence>
<accession>K4HZT6</accession>
<reference evidence="1 2" key="1">
    <citation type="journal article" date="2012" name="Appl. Environ. Microbiol.">
        <title>Characterization of Two Virulent Phages of Lactobacillus plantarum.</title>
        <authorList>
            <person name="Briggiler Marco M."/>
            <person name="Garneau J.E."/>
            <person name="Tremblay D."/>
            <person name="Quiberoni A."/>
            <person name="Moineau S."/>
        </authorList>
    </citation>
    <scope>NUCLEOTIDE SEQUENCE [LARGE SCALE GENOMIC DNA]</scope>
</reference>
<dbReference type="EMBL" id="JX486088">
    <property type="protein sequence ID" value="AFU63146.1"/>
    <property type="molecule type" value="Genomic_DNA"/>
</dbReference>
<organism evidence="1 2">
    <name type="scientific">Lactobacillus phage ATCC 8014-B2</name>
    <dbReference type="NCBI Taxonomy" id="1225795"/>
    <lineage>
        <taxon>Viruses</taxon>
        <taxon>Duplodnaviria</taxon>
        <taxon>Heunggongvirae</taxon>
        <taxon>Uroviricota</taxon>
        <taxon>Caudoviricetes</taxon>
        <taxon>Tybeckvirinae</taxon>
        <taxon>Douglaswolinvirus</taxon>
        <taxon>Douglaswolinvirus B2</taxon>
    </lineage>
</organism>
<sequence>MLPLCNELFLLSSEFSSELTMFNKYYILIPGISDGWNYINLNIGSNEIFICDKGEPHVSNGFKAAFTWKEVEDIRGRLNVINWGNVKYERVKD</sequence>
<keyword evidence="2" id="KW-1185">Reference proteome</keyword>
<dbReference type="Proteomes" id="UP000008061">
    <property type="component" value="Segment"/>
</dbReference>
<gene>
    <name evidence="1" type="ORF">8014-B2_0079</name>
</gene>
<protein>
    <submittedName>
        <fullName evidence="1">Uncharacterized protein</fullName>
    </submittedName>
</protein>
<proteinExistence type="predicted"/>
<evidence type="ECO:0000313" key="2">
    <source>
        <dbReference type="Proteomes" id="UP000008061"/>
    </source>
</evidence>